<dbReference type="InterPro" id="IPR012198">
    <property type="entry name" value="cAMP_dep_PK_reg_su"/>
</dbReference>
<dbReference type="Pfam" id="PF00027">
    <property type="entry name" value="cNMP_binding"/>
    <property type="match status" value="2"/>
</dbReference>
<dbReference type="InterPro" id="IPR018488">
    <property type="entry name" value="cNMP-bd_CS"/>
</dbReference>
<keyword evidence="12" id="KW-1185">Reference proteome</keyword>
<gene>
    <name evidence="11" type="ORF">EVEC_LOCUS6473</name>
</gene>
<comment type="similarity">
    <text evidence="1">Belongs to the cAMP-dependent kinase regulatory chain family.</text>
</comment>
<dbReference type="WBParaSite" id="EVEC_0000695201-mRNA-1">
    <property type="protein sequence ID" value="EVEC_0000695201-mRNA-1"/>
    <property type="gene ID" value="EVEC_0000695201"/>
</dbReference>
<dbReference type="PRINTS" id="PR00103">
    <property type="entry name" value="CAMPKINASE"/>
</dbReference>
<dbReference type="EMBL" id="UXUI01008525">
    <property type="protein sequence ID" value="VDD91722.1"/>
    <property type="molecule type" value="Genomic_DNA"/>
</dbReference>
<dbReference type="FunFam" id="2.60.120.10:FF:000006">
    <property type="entry name" value="cAMP-dependent protein kinase type I-alpha regulatory subunit"/>
    <property type="match status" value="1"/>
</dbReference>
<dbReference type="InterPro" id="IPR014710">
    <property type="entry name" value="RmlC-like_jellyroll"/>
</dbReference>
<evidence type="ECO:0000256" key="5">
    <source>
        <dbReference type="ARBA" id="ARBA00022737"/>
    </source>
</evidence>
<evidence type="ECO:0000256" key="7">
    <source>
        <dbReference type="ARBA" id="ARBA00023149"/>
    </source>
</evidence>
<dbReference type="PANTHER" id="PTHR11635:SF152">
    <property type="entry name" value="CAMP-DEPENDENT PROTEIN KINASE TYPE I REGULATORY SUBUNIT-RELATED"/>
    <property type="match status" value="1"/>
</dbReference>
<dbReference type="SUPFAM" id="SSF51206">
    <property type="entry name" value="cAMP-binding domain-like"/>
    <property type="match status" value="2"/>
</dbReference>
<feature type="binding site" evidence="8">
    <location>
        <position position="201"/>
    </location>
    <ligand>
        <name>3',5'-cyclic AMP</name>
        <dbReference type="ChEBI" id="CHEBI:58165"/>
        <label>1</label>
    </ligand>
</feature>
<evidence type="ECO:0000313" key="12">
    <source>
        <dbReference type="Proteomes" id="UP000274131"/>
    </source>
</evidence>
<dbReference type="PROSITE" id="PS00889">
    <property type="entry name" value="CNMP_BINDING_2"/>
    <property type="match status" value="2"/>
</dbReference>
<evidence type="ECO:0000256" key="1">
    <source>
        <dbReference type="ARBA" id="ARBA00005753"/>
    </source>
</evidence>
<protein>
    <recommendedName>
        <fullName evidence="2">cAMP-dependent protein kinase regulatory subunit</fullName>
    </recommendedName>
</protein>
<dbReference type="GO" id="GO:0034236">
    <property type="term" value="F:protein kinase A catalytic subunit binding"/>
    <property type="evidence" value="ECO:0007669"/>
    <property type="project" value="TreeGrafter"/>
</dbReference>
<dbReference type="STRING" id="51028.A0A0N4V950"/>
<organism evidence="13">
    <name type="scientific">Enterobius vermicularis</name>
    <name type="common">Human pinworm</name>
    <dbReference type="NCBI Taxonomy" id="51028"/>
    <lineage>
        <taxon>Eukaryota</taxon>
        <taxon>Metazoa</taxon>
        <taxon>Ecdysozoa</taxon>
        <taxon>Nematoda</taxon>
        <taxon>Chromadorea</taxon>
        <taxon>Rhabditida</taxon>
        <taxon>Spirurina</taxon>
        <taxon>Oxyuridomorpha</taxon>
        <taxon>Oxyuroidea</taxon>
        <taxon>Oxyuridae</taxon>
        <taxon>Enterobius</taxon>
    </lineage>
</organism>
<dbReference type="GO" id="GO:0010628">
    <property type="term" value="P:positive regulation of gene expression"/>
    <property type="evidence" value="ECO:0007669"/>
    <property type="project" value="UniProtKB-ARBA"/>
</dbReference>
<dbReference type="SUPFAM" id="SSF47391">
    <property type="entry name" value="Dimerization-anchoring domain of cAMP-dependent PK regulatory subunit"/>
    <property type="match status" value="1"/>
</dbReference>
<proteinExistence type="inferred from homology"/>
<dbReference type="GO" id="GO:0007611">
    <property type="term" value="P:learning or memory"/>
    <property type="evidence" value="ECO:0007669"/>
    <property type="project" value="UniProtKB-ARBA"/>
</dbReference>
<dbReference type="GO" id="GO:0030552">
    <property type="term" value="F:cAMP binding"/>
    <property type="evidence" value="ECO:0007669"/>
    <property type="project" value="UniProtKB-KW"/>
</dbReference>
<dbReference type="InterPro" id="IPR018490">
    <property type="entry name" value="cNMP-bd_dom_sf"/>
</dbReference>
<keyword evidence="7 8" id="KW-0114">cAMP</keyword>
<keyword evidence="3" id="KW-0597">Phosphoprotein</keyword>
<dbReference type="InterPro" id="IPR000595">
    <property type="entry name" value="cNMP-bd_dom"/>
</dbReference>
<evidence type="ECO:0000256" key="2">
    <source>
        <dbReference type="ARBA" id="ARBA00020355"/>
    </source>
</evidence>
<feature type="domain" description="Cyclic nucleotide-binding" evidence="10">
    <location>
        <begin position="127"/>
        <end position="243"/>
    </location>
</feature>
<keyword evidence="5" id="KW-0677">Repeat</keyword>
<evidence type="ECO:0000259" key="10">
    <source>
        <dbReference type="PROSITE" id="PS50042"/>
    </source>
</evidence>
<dbReference type="GO" id="GO:0005952">
    <property type="term" value="C:cAMP-dependent protein kinase complex"/>
    <property type="evidence" value="ECO:0007669"/>
    <property type="project" value="InterPro"/>
</dbReference>
<dbReference type="PIRSF" id="PIRSF000548">
    <property type="entry name" value="PK_regulatory"/>
    <property type="match status" value="1"/>
</dbReference>
<keyword evidence="4 8" id="KW-0116">cAMP-binding</keyword>
<accession>A0A0N4V950</accession>
<dbReference type="OrthoDB" id="417078at2759"/>
<feature type="binding site" evidence="8">
    <location>
        <position position="317"/>
    </location>
    <ligand>
        <name>3',5'-cyclic AMP</name>
        <dbReference type="ChEBI" id="CHEBI:58165"/>
        <label>2</label>
    </ligand>
</feature>
<dbReference type="CDD" id="cd00038">
    <property type="entry name" value="CAP_ED"/>
    <property type="match status" value="2"/>
</dbReference>
<dbReference type="InterPro" id="IPR050503">
    <property type="entry name" value="cAMP-dep_PK_reg_su-like"/>
</dbReference>
<feature type="region of interest" description="Disordered" evidence="9">
    <location>
        <begin position="56"/>
        <end position="101"/>
    </location>
</feature>
<dbReference type="PROSITE" id="PS00888">
    <property type="entry name" value="CNMP_BINDING_1"/>
    <property type="match status" value="2"/>
</dbReference>
<evidence type="ECO:0000313" key="11">
    <source>
        <dbReference type="EMBL" id="VDD91722.1"/>
    </source>
</evidence>
<dbReference type="GO" id="GO:0004862">
    <property type="term" value="F:cAMP-dependent protein kinase inhibitor activity"/>
    <property type="evidence" value="ECO:0007669"/>
    <property type="project" value="TreeGrafter"/>
</dbReference>
<dbReference type="InterPro" id="IPR003117">
    <property type="entry name" value="cAMP_dep_PK_reg_su_I/II_a/b"/>
</dbReference>
<dbReference type="SMART" id="SM00100">
    <property type="entry name" value="cNMP"/>
    <property type="match status" value="2"/>
</dbReference>
<dbReference type="GO" id="GO:0005829">
    <property type="term" value="C:cytosol"/>
    <property type="evidence" value="ECO:0007669"/>
    <property type="project" value="TreeGrafter"/>
</dbReference>
<reference evidence="11 12" key="2">
    <citation type="submission" date="2018-10" db="EMBL/GenBank/DDBJ databases">
        <authorList>
            <consortium name="Pathogen Informatics"/>
        </authorList>
    </citation>
    <scope>NUCLEOTIDE SEQUENCE [LARGE SCALE GENOMIC DNA]</scope>
</reference>
<dbReference type="Gene3D" id="2.60.120.10">
    <property type="entry name" value="Jelly Rolls"/>
    <property type="match status" value="2"/>
</dbReference>
<evidence type="ECO:0000256" key="3">
    <source>
        <dbReference type="ARBA" id="ARBA00022553"/>
    </source>
</evidence>
<evidence type="ECO:0000313" key="13">
    <source>
        <dbReference type="WBParaSite" id="EVEC_0000695201-mRNA-1"/>
    </source>
</evidence>
<dbReference type="PROSITE" id="PS50042">
    <property type="entry name" value="CNMP_BINDING_3"/>
    <property type="match status" value="2"/>
</dbReference>
<dbReference type="SMART" id="SM00394">
    <property type="entry name" value="RIIa"/>
    <property type="match status" value="1"/>
</dbReference>
<evidence type="ECO:0000256" key="8">
    <source>
        <dbReference type="PIRSR" id="PIRSR000548-1"/>
    </source>
</evidence>
<dbReference type="GO" id="GO:0045595">
    <property type="term" value="P:regulation of cell differentiation"/>
    <property type="evidence" value="ECO:0007669"/>
    <property type="project" value="UniProtKB-ARBA"/>
</dbReference>
<feature type="binding site" evidence="8">
    <location>
        <position position="326"/>
    </location>
    <ligand>
        <name>3',5'-cyclic AMP</name>
        <dbReference type="ChEBI" id="CHEBI:58165"/>
        <label>2</label>
    </ligand>
</feature>
<evidence type="ECO:0000256" key="9">
    <source>
        <dbReference type="SAM" id="MobiDB-lite"/>
    </source>
</evidence>
<feature type="domain" description="Cyclic nucleotide-binding" evidence="10">
    <location>
        <begin position="246"/>
        <end position="367"/>
    </location>
</feature>
<dbReference type="FunFam" id="2.60.120.10:FF:000120">
    <property type="entry name" value="cAMP-dependent protein kinase regulatory subunit"/>
    <property type="match status" value="1"/>
</dbReference>
<sequence>MAAAGGGEEQRLAQCQAYVQRHNIQELVKDAIVSLCIHKPDNPVLFLKEHFERLHERQLQESSQGADQNEDDDTIEEPPKMPSGKRRHGISAEPPDENEAFNYDKVVIPKDDETRRALEAVMCKNILFSHLEKDEQKAIFDAMFPVVKNRGEVIIEQGEQGDNFYVVDSGEVDIFVNAEYTGSIKDGGSFGELALIYGTPRAASIVAKSEVVKMWAIDRMTYRSVLMGTTMRKRKLYDEFLSKVQILSDLDKWERANVADALERCDFAQGTRIVEQGQPGDEFYIIVEGEADVLQRRSEDAPFEIVGHLGPSDYFGEIALLLDRPRAATVVAKTPLTCVKLDRARFERVMGPVREILKRDVQNYNSYVKLMT</sequence>
<dbReference type="AlphaFoldDB" id="A0A0N4V950"/>
<dbReference type="Gene3D" id="1.20.890.10">
    <property type="entry name" value="cAMP-dependent protein kinase regulatory subunit, dimerization-anchoring domain"/>
    <property type="match status" value="1"/>
</dbReference>
<name>A0A0N4V950_ENTVE</name>
<evidence type="ECO:0000256" key="4">
    <source>
        <dbReference type="ARBA" id="ARBA00022566"/>
    </source>
</evidence>
<dbReference type="Proteomes" id="UP000274131">
    <property type="component" value="Unassembled WGS sequence"/>
</dbReference>
<dbReference type="CDD" id="cd12097">
    <property type="entry name" value="DD_RI_PKA"/>
    <property type="match status" value="1"/>
</dbReference>
<reference evidence="13" key="1">
    <citation type="submission" date="2017-02" db="UniProtKB">
        <authorList>
            <consortium name="WormBaseParasite"/>
        </authorList>
    </citation>
    <scope>IDENTIFICATION</scope>
</reference>
<keyword evidence="6 8" id="KW-0547">Nucleotide-binding</keyword>
<evidence type="ECO:0000256" key="6">
    <source>
        <dbReference type="ARBA" id="ARBA00022741"/>
    </source>
</evidence>
<feature type="binding site" evidence="8">
    <location>
        <position position="192"/>
    </location>
    <ligand>
        <name>3',5'-cyclic AMP</name>
        <dbReference type="ChEBI" id="CHEBI:58165"/>
        <label>1</label>
    </ligand>
</feature>
<dbReference type="PANTHER" id="PTHR11635">
    <property type="entry name" value="CAMP-DEPENDENT PROTEIN KINASE REGULATORY CHAIN"/>
    <property type="match status" value="1"/>
</dbReference>
<dbReference type="Pfam" id="PF02197">
    <property type="entry name" value="RIIa"/>
    <property type="match status" value="1"/>
</dbReference>